<dbReference type="Proteomes" id="UP000189627">
    <property type="component" value="Chromosome 1"/>
</dbReference>
<organism evidence="1 2">
    <name type="scientific">Cupriavidus necator</name>
    <name type="common">Alcaligenes eutrophus</name>
    <name type="synonym">Ralstonia eutropha</name>
    <dbReference type="NCBI Taxonomy" id="106590"/>
    <lineage>
        <taxon>Bacteria</taxon>
        <taxon>Pseudomonadati</taxon>
        <taxon>Pseudomonadota</taxon>
        <taxon>Betaproteobacteria</taxon>
        <taxon>Burkholderiales</taxon>
        <taxon>Burkholderiaceae</taxon>
        <taxon>Cupriavidus</taxon>
    </lineage>
</organism>
<dbReference type="KEGG" id="cuh:BJN34_19150"/>
<proteinExistence type="predicted"/>
<evidence type="ECO:0000313" key="1">
    <source>
        <dbReference type="EMBL" id="AQV95993.1"/>
    </source>
</evidence>
<accession>A0A1U9UTK4</accession>
<reference evidence="2" key="1">
    <citation type="submission" date="2017-02" db="EMBL/GenBank/DDBJ databases">
        <title>Complete genome sequence of Cupriavidus necator strain NH9, a 3-chlorobenzoate degrader.</title>
        <authorList>
            <person name="Moriuchi R."/>
            <person name="Dohra H."/>
            <person name="Ogawa N."/>
        </authorList>
    </citation>
    <scope>NUCLEOTIDE SEQUENCE [LARGE SCALE GENOMIC DNA]</scope>
    <source>
        <strain evidence="2">NH9</strain>
    </source>
</reference>
<name>A0A1U9UTK4_CUPNE</name>
<dbReference type="OrthoDB" id="5124853at2"/>
<evidence type="ECO:0000313" key="2">
    <source>
        <dbReference type="Proteomes" id="UP000189627"/>
    </source>
</evidence>
<protein>
    <submittedName>
        <fullName evidence="1">Antitoxin of toxin-antitoxin stability system</fullName>
    </submittedName>
</protein>
<dbReference type="EMBL" id="CP017757">
    <property type="protein sequence ID" value="AQV95993.1"/>
    <property type="molecule type" value="Genomic_DNA"/>
</dbReference>
<dbReference type="AlphaFoldDB" id="A0A1U9UTK4"/>
<dbReference type="RefSeq" id="WP_078198233.1">
    <property type="nucleotide sequence ID" value="NZ_CP017757.2"/>
</dbReference>
<sequence length="94" mass="10457">MLVSEETTFILTLNPQLRDAFIAEATAEGLTTSQLAEALVREYLAQRQQARDDEVLFQQMVEEGRTSMRAGIGIPNEQVEAESDAWCAAILRKA</sequence>
<gene>
    <name evidence="1" type="ORF">BJN34_19150</name>
</gene>